<dbReference type="AlphaFoldDB" id="A0A1H5P9Y4"/>
<gene>
    <name evidence="2" type="ORF">SAMN04489740_4022</name>
</gene>
<accession>A0A1H5P9Y4</accession>
<feature type="transmembrane region" description="Helical" evidence="1">
    <location>
        <begin position="40"/>
        <end position="58"/>
    </location>
</feature>
<keyword evidence="1" id="KW-1133">Transmembrane helix</keyword>
<protein>
    <submittedName>
        <fullName evidence="2">Uncharacterized protein</fullName>
    </submittedName>
</protein>
<feature type="transmembrane region" description="Helical" evidence="1">
    <location>
        <begin position="16"/>
        <end position="34"/>
    </location>
</feature>
<organism evidence="2 3">
    <name type="scientific">Arthrobacter alpinus</name>
    <dbReference type="NCBI Taxonomy" id="656366"/>
    <lineage>
        <taxon>Bacteria</taxon>
        <taxon>Bacillati</taxon>
        <taxon>Actinomycetota</taxon>
        <taxon>Actinomycetes</taxon>
        <taxon>Micrococcales</taxon>
        <taxon>Micrococcaceae</taxon>
        <taxon>Arthrobacter</taxon>
    </lineage>
</organism>
<keyword evidence="1" id="KW-0812">Transmembrane</keyword>
<name>A0A1H5P9Y4_9MICC</name>
<dbReference type="EMBL" id="FNTV01000002">
    <property type="protein sequence ID" value="SEF10709.1"/>
    <property type="molecule type" value="Genomic_DNA"/>
</dbReference>
<evidence type="ECO:0000256" key="1">
    <source>
        <dbReference type="SAM" id="Phobius"/>
    </source>
</evidence>
<evidence type="ECO:0000313" key="3">
    <source>
        <dbReference type="Proteomes" id="UP000182725"/>
    </source>
</evidence>
<evidence type="ECO:0000313" key="2">
    <source>
        <dbReference type="EMBL" id="SEF10709.1"/>
    </source>
</evidence>
<reference evidence="2 3" key="1">
    <citation type="submission" date="2016-10" db="EMBL/GenBank/DDBJ databases">
        <authorList>
            <person name="de Groot N.N."/>
        </authorList>
    </citation>
    <scope>NUCLEOTIDE SEQUENCE [LARGE SCALE GENOMIC DNA]</scope>
    <source>
        <strain evidence="2 3">DSM 22274</strain>
    </source>
</reference>
<dbReference type="Proteomes" id="UP000182725">
    <property type="component" value="Unassembled WGS sequence"/>
</dbReference>
<keyword evidence="1" id="KW-0472">Membrane</keyword>
<sequence>MEAHNVGPAAKRYTRIVWIGAVASIFIGGLVAIPLRLSPFITMGVPVLILLLVTIPLGRAAARERKRRSDGD</sequence>
<proteinExistence type="predicted"/>